<keyword evidence="1" id="KW-0479">Metal-binding</keyword>
<keyword evidence="1" id="KW-0863">Zinc-finger</keyword>
<dbReference type="GO" id="GO:0015074">
    <property type="term" value="P:DNA integration"/>
    <property type="evidence" value="ECO:0007669"/>
    <property type="project" value="InterPro"/>
</dbReference>
<dbReference type="InterPro" id="IPR007527">
    <property type="entry name" value="Znf_SWIM"/>
</dbReference>
<dbReference type="PANTHER" id="PTHR35528:SF3">
    <property type="entry name" value="BLL1675 PROTEIN"/>
    <property type="match status" value="1"/>
</dbReference>
<organism evidence="4 5">
    <name type="scientific">Candidatus Nitrosotenuis uzonensis</name>
    <dbReference type="NCBI Taxonomy" id="1407055"/>
    <lineage>
        <taxon>Archaea</taxon>
        <taxon>Nitrososphaerota</taxon>
        <taxon>Candidatus Nitrosotenuis</taxon>
    </lineage>
</organism>
<evidence type="ECO:0000256" key="1">
    <source>
        <dbReference type="PROSITE-ProRule" id="PRU00325"/>
    </source>
</evidence>
<evidence type="ECO:0000313" key="5">
    <source>
        <dbReference type="Proteomes" id="UP000655759"/>
    </source>
</evidence>
<dbReference type="GO" id="GO:0003676">
    <property type="term" value="F:nucleic acid binding"/>
    <property type="evidence" value="ECO:0007669"/>
    <property type="project" value="InterPro"/>
</dbReference>
<evidence type="ECO:0000259" key="3">
    <source>
        <dbReference type="PROSITE" id="PS50994"/>
    </source>
</evidence>
<dbReference type="PANTHER" id="PTHR35528">
    <property type="entry name" value="BLL1675 PROTEIN"/>
    <property type="match status" value="1"/>
</dbReference>
<dbReference type="EMBL" id="CAJNAQ010000002">
    <property type="protein sequence ID" value="CAE6488079.1"/>
    <property type="molecule type" value="Genomic_DNA"/>
</dbReference>
<keyword evidence="1" id="KW-0862">Zinc</keyword>
<evidence type="ECO:0000313" key="4">
    <source>
        <dbReference type="EMBL" id="CAE6488079.1"/>
    </source>
</evidence>
<comment type="caution">
    <text evidence="4">The sequence shown here is derived from an EMBL/GenBank/DDBJ whole genome shotgun (WGS) entry which is preliminary data.</text>
</comment>
<dbReference type="Pfam" id="PF13610">
    <property type="entry name" value="DDE_Tnp_IS240"/>
    <property type="match status" value="1"/>
</dbReference>
<dbReference type="AlphaFoldDB" id="A0A812EX42"/>
<protein>
    <submittedName>
        <fullName evidence="4">Transposase</fullName>
    </submittedName>
</protein>
<feature type="domain" description="SWIM-type" evidence="2">
    <location>
        <begin position="50"/>
        <end position="84"/>
    </location>
</feature>
<dbReference type="GO" id="GO:0008270">
    <property type="term" value="F:zinc ion binding"/>
    <property type="evidence" value="ECO:0007669"/>
    <property type="project" value="UniProtKB-KW"/>
</dbReference>
<dbReference type="PROSITE" id="PS50966">
    <property type="entry name" value="ZF_SWIM"/>
    <property type="match status" value="1"/>
</dbReference>
<dbReference type="SUPFAM" id="SSF53098">
    <property type="entry name" value="Ribonuclease H-like"/>
    <property type="match status" value="1"/>
</dbReference>
<sequence length="383" mass="44356">MFILCYPCNRGKMNPRIQRAKQMMESGNNVSQFASDKFTVKSQTNPEKSYTITKTDNGLVCECPDHQTRKADCKHIKIVLQVIMKNKCYQDNTFRIMERAKLQLCKFCDSGRITKKGMRKTKDGNIQIFKCLDCQKRFSTNFGFEKMRHDESTITGALQMYYSGMSVRDIENHYEMLGITVDHSSIYDWICKYSTMASNYLNEIVPRVGNWVRADEVWVKVAGEQKYLFASMDDDTRYWLASDLADTKFQHNADKLLELTKKAIGKTPTQFITDGLPAYKKSSRKVFGKKTNHTRFIHIQGNMNNNKMERLNGEIRDREKVFRGLKKKDTPIFEGMKAYYNFTKKHGALDGKTPSEAALIQVDGKNRWKTIIQNASLYKLNQA</sequence>
<name>A0A812EX42_9ARCH</name>
<dbReference type="InterPro" id="IPR036397">
    <property type="entry name" value="RNaseH_sf"/>
</dbReference>
<dbReference type="InterPro" id="IPR032874">
    <property type="entry name" value="DDE_dom"/>
</dbReference>
<dbReference type="InterPro" id="IPR012337">
    <property type="entry name" value="RNaseH-like_sf"/>
</dbReference>
<gene>
    <name evidence="4" type="primary">tnp</name>
    <name evidence="4" type="ORF">NUZ5A_20409</name>
</gene>
<dbReference type="Gene3D" id="3.30.420.10">
    <property type="entry name" value="Ribonuclease H-like superfamily/Ribonuclease H"/>
    <property type="match status" value="1"/>
</dbReference>
<evidence type="ECO:0000259" key="2">
    <source>
        <dbReference type="PROSITE" id="PS50966"/>
    </source>
</evidence>
<feature type="domain" description="Integrase catalytic" evidence="3">
    <location>
        <begin position="202"/>
        <end position="362"/>
    </location>
</feature>
<dbReference type="Proteomes" id="UP000655759">
    <property type="component" value="Unassembled WGS sequence"/>
</dbReference>
<dbReference type="PROSITE" id="PS50994">
    <property type="entry name" value="INTEGRASE"/>
    <property type="match status" value="1"/>
</dbReference>
<dbReference type="InterPro" id="IPR001584">
    <property type="entry name" value="Integrase_cat-core"/>
</dbReference>
<dbReference type="InterPro" id="IPR052183">
    <property type="entry name" value="IS_Transposase"/>
</dbReference>
<proteinExistence type="predicted"/>
<accession>A0A812EX42</accession>
<reference evidence="4" key="1">
    <citation type="submission" date="2021-02" db="EMBL/GenBank/DDBJ databases">
        <authorList>
            <person name="Han P."/>
        </authorList>
    </citation>
    <scope>NUCLEOTIDE SEQUENCE</scope>
    <source>
        <strain evidence="4">Candidatus Nitrosotenuis uzonensis 5A</strain>
    </source>
</reference>